<reference evidence="3" key="1">
    <citation type="submission" date="2017-02" db="UniProtKB">
        <authorList>
            <consortium name="WormBaseParasite"/>
        </authorList>
    </citation>
    <scope>IDENTIFICATION</scope>
</reference>
<dbReference type="Proteomes" id="UP000271162">
    <property type="component" value="Unassembled WGS sequence"/>
</dbReference>
<accession>A0A0N4Y9P5</accession>
<dbReference type="AlphaFoldDB" id="A0A0N4Y9P5"/>
<evidence type="ECO:0000313" key="3">
    <source>
        <dbReference type="WBParaSite" id="NBR_0001305101-mRNA-1"/>
    </source>
</evidence>
<dbReference type="WBParaSite" id="NBR_0001305101-mRNA-1">
    <property type="protein sequence ID" value="NBR_0001305101-mRNA-1"/>
    <property type="gene ID" value="NBR_0001305101"/>
</dbReference>
<name>A0A0N4Y9P5_NIPBR</name>
<evidence type="ECO:0000313" key="1">
    <source>
        <dbReference type="EMBL" id="VDL76641.1"/>
    </source>
</evidence>
<organism evidence="3">
    <name type="scientific">Nippostrongylus brasiliensis</name>
    <name type="common">Rat hookworm</name>
    <dbReference type="NCBI Taxonomy" id="27835"/>
    <lineage>
        <taxon>Eukaryota</taxon>
        <taxon>Metazoa</taxon>
        <taxon>Ecdysozoa</taxon>
        <taxon>Nematoda</taxon>
        <taxon>Chromadorea</taxon>
        <taxon>Rhabditida</taxon>
        <taxon>Rhabditina</taxon>
        <taxon>Rhabditomorpha</taxon>
        <taxon>Strongyloidea</taxon>
        <taxon>Heligmosomidae</taxon>
        <taxon>Nippostrongylus</taxon>
    </lineage>
</organism>
<dbReference type="STRING" id="27835.A0A0N4Y9P5"/>
<keyword evidence="2" id="KW-1185">Reference proteome</keyword>
<dbReference type="EMBL" id="UYSL01020930">
    <property type="protein sequence ID" value="VDL76641.1"/>
    <property type="molecule type" value="Genomic_DNA"/>
</dbReference>
<protein>
    <submittedName>
        <fullName evidence="1 3">Uncharacterized protein</fullName>
    </submittedName>
</protein>
<reference evidence="1 2" key="2">
    <citation type="submission" date="2018-11" db="EMBL/GenBank/DDBJ databases">
        <authorList>
            <consortium name="Pathogen Informatics"/>
        </authorList>
    </citation>
    <scope>NUCLEOTIDE SEQUENCE [LARGE SCALE GENOMIC DNA]</scope>
</reference>
<proteinExistence type="predicted"/>
<evidence type="ECO:0000313" key="2">
    <source>
        <dbReference type="Proteomes" id="UP000271162"/>
    </source>
</evidence>
<gene>
    <name evidence="1" type="ORF">NBR_LOCUS13052</name>
</gene>
<sequence>MLDEDFLNDALSIMTGETLRTRPKTSARTRDVLTHEEYLEAAQERRSLKKCRRDLNEFIIALSVLKCENGTVTTSRSVMESITERFYTKLSRSTQGLPVPDIPAGYYLDAIKIVEYSQKKSQAPPITFNIVRGKNWILSH</sequence>